<dbReference type="InterPro" id="IPR041273">
    <property type="entry name" value="NAT_N"/>
</dbReference>
<feature type="domain" description="GNAT-like C-terminal" evidence="2">
    <location>
        <begin position="128"/>
        <end position="268"/>
    </location>
</feature>
<reference evidence="3" key="1">
    <citation type="submission" date="2018-09" db="EMBL/GenBank/DDBJ databases">
        <title>Murine metabolic-syndrome-specific gut microbial biobank.</title>
        <authorList>
            <person name="Liu C."/>
        </authorList>
    </citation>
    <scope>NUCLEOTIDE SEQUENCE</scope>
    <source>
        <strain evidence="3">D42-62</strain>
    </source>
</reference>
<feature type="domain" description="N-acyltransferase N-terminal" evidence="1">
    <location>
        <begin position="3"/>
        <end position="126"/>
    </location>
</feature>
<accession>A0A9X5BIS7</accession>
<dbReference type="OrthoDB" id="2139859at2"/>
<evidence type="ECO:0000259" key="2">
    <source>
        <dbReference type="Pfam" id="PF18164"/>
    </source>
</evidence>
<evidence type="ECO:0000313" key="4">
    <source>
        <dbReference type="Proteomes" id="UP001154420"/>
    </source>
</evidence>
<dbReference type="Pfam" id="PF18082">
    <property type="entry name" value="NAT_N"/>
    <property type="match status" value="1"/>
</dbReference>
<dbReference type="EMBL" id="QZDT01000022">
    <property type="protein sequence ID" value="NBJ93637.1"/>
    <property type="molecule type" value="Genomic_DNA"/>
</dbReference>
<dbReference type="Proteomes" id="UP001154420">
    <property type="component" value="Unassembled WGS sequence"/>
</dbReference>
<protein>
    <submittedName>
        <fullName evidence="3">Uncharacterized protein</fullName>
    </submittedName>
</protein>
<dbReference type="RefSeq" id="WP_160560713.1">
    <property type="nucleotide sequence ID" value="NZ_QZDT01000022.1"/>
</dbReference>
<keyword evidence="4" id="KW-1185">Reference proteome</keyword>
<dbReference type="Gene3D" id="3.40.630.120">
    <property type="match status" value="1"/>
</dbReference>
<name>A0A9X5BIS7_9FIRM</name>
<comment type="caution">
    <text evidence="3">The sequence shown here is derived from an EMBL/GenBank/DDBJ whole genome shotgun (WGS) entry which is preliminary data.</text>
</comment>
<dbReference type="InterPro" id="IPR041644">
    <property type="entry name" value="GNAT_C"/>
</dbReference>
<proteinExistence type="predicted"/>
<dbReference type="AlphaFoldDB" id="A0A9X5BIS7"/>
<evidence type="ECO:0000259" key="1">
    <source>
        <dbReference type="Pfam" id="PF18082"/>
    </source>
</evidence>
<evidence type="ECO:0000313" key="3">
    <source>
        <dbReference type="EMBL" id="NBJ93637.1"/>
    </source>
</evidence>
<gene>
    <name evidence="3" type="ORF">D5281_13805</name>
</gene>
<organism evidence="3 4">
    <name type="scientific">Parablautia muri</name>
    <dbReference type="NCBI Taxonomy" id="2320879"/>
    <lineage>
        <taxon>Bacteria</taxon>
        <taxon>Bacillati</taxon>
        <taxon>Bacillota</taxon>
        <taxon>Clostridia</taxon>
        <taxon>Lachnospirales</taxon>
        <taxon>Lachnospiraceae</taxon>
        <taxon>Parablautia</taxon>
    </lineage>
</organism>
<sequence length="279" mass="32471">MKTIEELCKKIDIPKEAAAQVAAFDAQFDYKPIEPAMEKLFSRDSWDEGCREIKAYLGEDPEGLKMLACMLRCGLKTWRNYEKRGISEQIFIDTMKCFSRFMGEHKEGYGNYAFDREWWTSRQIAGELVRIGELEYEMCQDREGRYIDLHIPSDAKLQRKNLLESLHRARDFFKENYPAYGSVEMRCHSWLLSPTLKKLLPPKSRILGFQELFAIETIGVTEESEYITWVFKRPDISFKDLPENTSLQREMKKYLLAGGQLEDAKGTLKGDDIQNSGLN</sequence>
<dbReference type="Pfam" id="PF18164">
    <property type="entry name" value="GNAT_C"/>
    <property type="match status" value="1"/>
</dbReference>